<comment type="caution">
    <text evidence="1">The sequence shown here is derived from an EMBL/GenBank/DDBJ whole genome shotgun (WGS) entry which is preliminary data.</text>
</comment>
<reference evidence="1 2" key="1">
    <citation type="submission" date="2017-09" db="EMBL/GenBank/DDBJ databases">
        <title>Large-scale bioinformatics analysis of Bacillus genomes uncovers conserved roles of natural products in bacterial physiology.</title>
        <authorList>
            <consortium name="Agbiome Team Llc"/>
            <person name="Bleich R.M."/>
            <person name="Grubbs K.J."/>
            <person name="Santa Maria K.C."/>
            <person name="Allen S.E."/>
            <person name="Farag S."/>
            <person name="Shank E.A."/>
            <person name="Bowers A."/>
        </authorList>
    </citation>
    <scope>NUCLEOTIDE SEQUENCE [LARGE SCALE GENOMIC DNA]</scope>
    <source>
        <strain evidence="1 2">AFS042148</strain>
    </source>
</reference>
<accession>A0AAP8JW53</accession>
<organism evidence="1 2">
    <name type="scientific">Bacillus toyonensis</name>
    <dbReference type="NCBI Taxonomy" id="155322"/>
    <lineage>
        <taxon>Bacteria</taxon>
        <taxon>Bacillati</taxon>
        <taxon>Bacillota</taxon>
        <taxon>Bacilli</taxon>
        <taxon>Bacillales</taxon>
        <taxon>Bacillaceae</taxon>
        <taxon>Bacillus</taxon>
        <taxon>Bacillus cereus group</taxon>
    </lineage>
</organism>
<dbReference type="RefSeq" id="WP_097880483.1">
    <property type="nucleotide sequence ID" value="NZ_JBALNA010000010.1"/>
</dbReference>
<evidence type="ECO:0000313" key="2">
    <source>
        <dbReference type="Proteomes" id="UP000224044"/>
    </source>
</evidence>
<dbReference type="EMBL" id="NUSY01000037">
    <property type="protein sequence ID" value="PHE08762.1"/>
    <property type="molecule type" value="Genomic_DNA"/>
</dbReference>
<dbReference type="Proteomes" id="UP000224044">
    <property type="component" value="Unassembled WGS sequence"/>
</dbReference>
<protein>
    <submittedName>
        <fullName evidence="1">Uncharacterized protein</fullName>
    </submittedName>
</protein>
<dbReference type="AlphaFoldDB" id="A0AAP8JW53"/>
<gene>
    <name evidence="1" type="ORF">COF62_24275</name>
</gene>
<name>A0AAP8JW53_9BACI</name>
<evidence type="ECO:0000313" key="1">
    <source>
        <dbReference type="EMBL" id="PHE08762.1"/>
    </source>
</evidence>
<sequence length="167" mass="18789">MSNVSKQRGAIRPLLVSNCHELYGKKFFLTVLYIDGQRINEYLQAEEGITNLNERYREYITESGYECGKVIDVMTSTEYIYVSTLGDGGLLGHIAPAEETSETYRILETGMIRDTLIDLYGLVDPATLPKEPMKEPNKLEKILIAALLKLANGLDKLSIKLQTKRGK</sequence>
<proteinExistence type="predicted"/>